<dbReference type="Pfam" id="PF00465">
    <property type="entry name" value="Fe-ADH"/>
    <property type="match status" value="1"/>
</dbReference>
<evidence type="ECO:0000313" key="7">
    <source>
        <dbReference type="EMBL" id="KIL49526.1"/>
    </source>
</evidence>
<evidence type="ECO:0000256" key="2">
    <source>
        <dbReference type="ARBA" id="ARBA00022723"/>
    </source>
</evidence>
<evidence type="ECO:0000256" key="3">
    <source>
        <dbReference type="ARBA" id="ARBA00023002"/>
    </source>
</evidence>
<dbReference type="PROSITE" id="PS00913">
    <property type="entry name" value="ADH_IRON_1"/>
    <property type="match status" value="1"/>
</dbReference>
<keyword evidence="3" id="KW-0560">Oxidoreductase</keyword>
<keyword evidence="4" id="KW-0862">Zinc</keyword>
<evidence type="ECO:0000256" key="1">
    <source>
        <dbReference type="ARBA" id="ARBA00007358"/>
    </source>
</evidence>
<reference evidence="7 8" key="1">
    <citation type="submission" date="2015-01" db="EMBL/GenBank/DDBJ databases">
        <title>Genome sequencing of Jeotgalibacillus soli.</title>
        <authorList>
            <person name="Goh K.M."/>
            <person name="Chan K.-G."/>
            <person name="Yaakop A.S."/>
            <person name="Ee R."/>
            <person name="Gan H.M."/>
            <person name="Chan C.S."/>
        </authorList>
    </citation>
    <scope>NUCLEOTIDE SEQUENCE [LARGE SCALE GENOMIC DNA]</scope>
    <source>
        <strain evidence="7 8">P9</strain>
    </source>
</reference>
<organism evidence="7 8">
    <name type="scientific">Jeotgalibacillus soli</name>
    <dbReference type="NCBI Taxonomy" id="889306"/>
    <lineage>
        <taxon>Bacteria</taxon>
        <taxon>Bacillati</taxon>
        <taxon>Bacillota</taxon>
        <taxon>Bacilli</taxon>
        <taxon>Bacillales</taxon>
        <taxon>Caryophanaceae</taxon>
        <taxon>Jeotgalibacillus</taxon>
    </lineage>
</organism>
<dbReference type="STRING" id="889306.KP78_09940"/>
<accession>A0A0C2VYS3</accession>
<dbReference type="Proteomes" id="UP000031938">
    <property type="component" value="Unassembled WGS sequence"/>
</dbReference>
<evidence type="ECO:0000259" key="6">
    <source>
        <dbReference type="Pfam" id="PF00465"/>
    </source>
</evidence>
<feature type="domain" description="Alcohol dehydrogenase iron-type/glycerol dehydrogenase GldA" evidence="6">
    <location>
        <begin position="23"/>
        <end position="167"/>
    </location>
</feature>
<feature type="binding site" evidence="5">
    <location>
        <position position="138"/>
    </location>
    <ligand>
        <name>NAD(+)</name>
        <dbReference type="ChEBI" id="CHEBI:57540"/>
    </ligand>
</feature>
<feature type="binding site" evidence="4">
    <location>
        <position position="268"/>
    </location>
    <ligand>
        <name>glycerol</name>
        <dbReference type="ChEBI" id="CHEBI:17754"/>
    </ligand>
</feature>
<dbReference type="PANTHER" id="PTHR43616">
    <property type="entry name" value="GLYCEROL DEHYDROGENASE"/>
    <property type="match status" value="1"/>
</dbReference>
<keyword evidence="5" id="KW-0520">NAD</keyword>
<dbReference type="Gene3D" id="3.40.50.1970">
    <property type="match status" value="1"/>
</dbReference>
<proteinExistence type="inferred from homology"/>
<evidence type="ECO:0000313" key="8">
    <source>
        <dbReference type="Proteomes" id="UP000031938"/>
    </source>
</evidence>
<keyword evidence="2 4" id="KW-0479">Metal-binding</keyword>
<dbReference type="PANTHER" id="PTHR43616:SF3">
    <property type="entry name" value="HYDROXYCARBOXYLATE DEHYDROGENASE A"/>
    <property type="match status" value="1"/>
</dbReference>
<dbReference type="Gene3D" id="1.20.1090.10">
    <property type="entry name" value="Dehydroquinate synthase-like - alpha domain"/>
    <property type="match status" value="1"/>
</dbReference>
<evidence type="ECO:0000256" key="5">
    <source>
        <dbReference type="PIRSR" id="PIRSR000112-3"/>
    </source>
</evidence>
<feature type="binding site" evidence="5">
    <location>
        <begin position="129"/>
        <end position="132"/>
    </location>
    <ligand>
        <name>NAD(+)</name>
        <dbReference type="ChEBI" id="CHEBI:57540"/>
    </ligand>
</feature>
<dbReference type="InterPro" id="IPR001670">
    <property type="entry name" value="ADH_Fe/GldA"/>
</dbReference>
<dbReference type="GO" id="GO:0016614">
    <property type="term" value="F:oxidoreductase activity, acting on CH-OH group of donors"/>
    <property type="evidence" value="ECO:0007669"/>
    <property type="project" value="InterPro"/>
</dbReference>
<gene>
    <name evidence="7" type="ORF">KP78_09940</name>
</gene>
<dbReference type="CDD" id="cd08172">
    <property type="entry name" value="GlyDH-like"/>
    <property type="match status" value="1"/>
</dbReference>
<dbReference type="SUPFAM" id="SSF56796">
    <property type="entry name" value="Dehydroquinate synthase-like"/>
    <property type="match status" value="1"/>
</dbReference>
<dbReference type="InterPro" id="IPR018211">
    <property type="entry name" value="ADH_Fe_CS"/>
</dbReference>
<dbReference type="OrthoDB" id="5198708at2"/>
<keyword evidence="8" id="KW-1185">Reference proteome</keyword>
<dbReference type="PATRIC" id="fig|889306.3.peg.1000"/>
<feature type="binding site" evidence="5">
    <location>
        <position position="144"/>
    </location>
    <ligand>
        <name>NAD(+)</name>
        <dbReference type="ChEBI" id="CHEBI:57540"/>
    </ligand>
</feature>
<dbReference type="AlphaFoldDB" id="A0A0C2VYS3"/>
<dbReference type="RefSeq" id="WP_052474580.1">
    <property type="nucleotide sequence ID" value="NZ_JXRP01000009.1"/>
</dbReference>
<feature type="binding site" evidence="4">
    <location>
        <position position="285"/>
    </location>
    <ligand>
        <name>glycerol</name>
        <dbReference type="ChEBI" id="CHEBI:17754"/>
    </ligand>
</feature>
<evidence type="ECO:0000256" key="4">
    <source>
        <dbReference type="PIRSR" id="PIRSR000112-1"/>
    </source>
</evidence>
<feature type="binding site" evidence="4">
    <location>
        <position position="184"/>
    </location>
    <ligand>
        <name>glycerol</name>
        <dbReference type="ChEBI" id="CHEBI:17754"/>
    </ligand>
</feature>
<comment type="cofactor">
    <cofactor evidence="4">
        <name>Zn(2+)</name>
        <dbReference type="ChEBI" id="CHEBI:29105"/>
    </cofactor>
    <text evidence="4">Binds 1 zinc ion per subunit.</text>
</comment>
<dbReference type="InterPro" id="IPR016205">
    <property type="entry name" value="Glycerol_DH"/>
</dbReference>
<comment type="similarity">
    <text evidence="1">Belongs to the iron-containing alcohol dehydrogenase family.</text>
</comment>
<dbReference type="GO" id="GO:0046872">
    <property type="term" value="F:metal ion binding"/>
    <property type="evidence" value="ECO:0007669"/>
    <property type="project" value="UniProtKB-KW"/>
</dbReference>
<name>A0A0C2VYS3_9BACL</name>
<dbReference type="EMBL" id="JXRP01000009">
    <property type="protein sequence ID" value="KIL49526.1"/>
    <property type="molecule type" value="Genomic_DNA"/>
</dbReference>
<feature type="binding site" evidence="5">
    <location>
        <begin position="107"/>
        <end position="111"/>
    </location>
    <ligand>
        <name>NAD(+)</name>
        <dbReference type="ChEBI" id="CHEBI:57540"/>
    </ligand>
</feature>
<sequence length="380" mass="41311">MVQDIKQQDQLQTKAPLVVRGAPQNYIGEKGALVHLPSLLNEREWKKILIVTGEKSWRAALPLWPKFEGMTTQLVQYGGENTDQEIARIKSEALNRNVDCIVAVGGGKVLDLVKSVGDQASLPVALVPTLPSTCAAWTPISVVYDEKGAFAHFDVLKQAASIVIVDTALLIQAPLRYFIAGIGDTLAKWYEARVQMELLPEKTIALSSCLFAAELCRDVLFKEGKDAIRDAAEVCLTSSYTKVAETIIMAGGMVGGFGDVYGRVAGAHSIHNGLTAADGTHGHLHGYKVAYGILVQLILEGRSNEVAQLNTYYRQIGLPRTLKEIGVSVKEEETLQMIAKLSVAVEESIHLLPRKVTQQDVVNAIIALEQLIMELDAAKS</sequence>
<dbReference type="PIRSF" id="PIRSF000112">
    <property type="entry name" value="Glycerol_dehydrogenase"/>
    <property type="match status" value="1"/>
</dbReference>
<comment type="caution">
    <text evidence="7">The sequence shown here is derived from an EMBL/GenBank/DDBJ whole genome shotgun (WGS) entry which is preliminary data.</text>
</comment>
<protein>
    <recommendedName>
        <fullName evidence="6">Alcohol dehydrogenase iron-type/glycerol dehydrogenase GldA domain-containing protein</fullName>
    </recommendedName>
</protein>